<proteinExistence type="predicted"/>
<dbReference type="EMBL" id="AFRT01000383">
    <property type="protein sequence ID" value="ELU44204.1"/>
    <property type="molecule type" value="Genomic_DNA"/>
</dbReference>
<comment type="caution">
    <text evidence="2">The sequence shown here is derived from an EMBL/GenBank/DDBJ whole genome shotgun (WGS) entry which is preliminary data.</text>
</comment>
<dbReference type="Proteomes" id="UP000011668">
    <property type="component" value="Unassembled WGS sequence"/>
</dbReference>
<keyword evidence="1" id="KW-1133">Transmembrane helix</keyword>
<gene>
    <name evidence="2" type="ORF">AG1IA_01756</name>
</gene>
<reference evidence="2 3" key="1">
    <citation type="journal article" date="2013" name="Nat. Commun.">
        <title>The evolution and pathogenic mechanisms of the rice sheath blight pathogen.</title>
        <authorList>
            <person name="Zheng A."/>
            <person name="Lin R."/>
            <person name="Xu L."/>
            <person name="Qin P."/>
            <person name="Tang C."/>
            <person name="Ai P."/>
            <person name="Zhang D."/>
            <person name="Liu Y."/>
            <person name="Sun Z."/>
            <person name="Feng H."/>
            <person name="Wang Y."/>
            <person name="Chen Y."/>
            <person name="Liang X."/>
            <person name="Fu R."/>
            <person name="Li Q."/>
            <person name="Zhang J."/>
            <person name="Yu X."/>
            <person name="Xie Z."/>
            <person name="Ding L."/>
            <person name="Guan P."/>
            <person name="Tang J."/>
            <person name="Liang Y."/>
            <person name="Wang S."/>
            <person name="Deng Q."/>
            <person name="Li S."/>
            <person name="Zhu J."/>
            <person name="Wang L."/>
            <person name="Liu H."/>
            <person name="Li P."/>
        </authorList>
    </citation>
    <scope>NUCLEOTIDE SEQUENCE [LARGE SCALE GENOMIC DNA]</scope>
    <source>
        <strain evidence="3">AG-1 IA</strain>
    </source>
</reference>
<name>L8X6D8_THACA</name>
<feature type="transmembrane region" description="Helical" evidence="1">
    <location>
        <begin position="12"/>
        <end position="33"/>
    </location>
</feature>
<sequence>MSLRTRLRERGIFCSIFVYFTYFVGLLSNHPYYHHFHVMFTISTLCPVN</sequence>
<evidence type="ECO:0000256" key="1">
    <source>
        <dbReference type="SAM" id="Phobius"/>
    </source>
</evidence>
<protein>
    <submittedName>
        <fullName evidence="2">Uncharacterized protein</fullName>
    </submittedName>
</protein>
<dbReference type="HOGENOM" id="CLU_3143983_0_0_1"/>
<evidence type="ECO:0000313" key="2">
    <source>
        <dbReference type="EMBL" id="ELU44204.1"/>
    </source>
</evidence>
<accession>L8X6D8</accession>
<keyword evidence="3" id="KW-1185">Reference proteome</keyword>
<evidence type="ECO:0000313" key="3">
    <source>
        <dbReference type="Proteomes" id="UP000011668"/>
    </source>
</evidence>
<dbReference type="AlphaFoldDB" id="L8X6D8"/>
<keyword evidence="1" id="KW-0472">Membrane</keyword>
<organism evidence="2 3">
    <name type="scientific">Thanatephorus cucumeris (strain AG1-IA)</name>
    <name type="common">Rice sheath blight fungus</name>
    <name type="synonym">Rhizoctonia solani</name>
    <dbReference type="NCBI Taxonomy" id="983506"/>
    <lineage>
        <taxon>Eukaryota</taxon>
        <taxon>Fungi</taxon>
        <taxon>Dikarya</taxon>
        <taxon>Basidiomycota</taxon>
        <taxon>Agaricomycotina</taxon>
        <taxon>Agaricomycetes</taxon>
        <taxon>Cantharellales</taxon>
        <taxon>Ceratobasidiaceae</taxon>
        <taxon>Rhizoctonia</taxon>
        <taxon>Rhizoctonia solani AG-1</taxon>
    </lineage>
</organism>
<keyword evidence="1" id="KW-0812">Transmembrane</keyword>